<dbReference type="KEGG" id="kst:KSMBR1_2900"/>
<dbReference type="RefSeq" id="WP_099325968.1">
    <property type="nucleotide sequence ID" value="NZ_LT934425.1"/>
</dbReference>
<keyword evidence="2" id="KW-1185">Reference proteome</keyword>
<dbReference type="OrthoDB" id="653003at2"/>
<evidence type="ECO:0000313" key="2">
    <source>
        <dbReference type="Proteomes" id="UP000221734"/>
    </source>
</evidence>
<dbReference type="Proteomes" id="UP000221734">
    <property type="component" value="Chromosome Kuenenia_stuttgartiensis_MBR1"/>
</dbReference>
<evidence type="ECO:0000313" key="1">
    <source>
        <dbReference type="EMBL" id="SOH05381.1"/>
    </source>
</evidence>
<reference evidence="2" key="1">
    <citation type="submission" date="2017-10" db="EMBL/GenBank/DDBJ databases">
        <authorList>
            <person name="Frank J."/>
        </authorList>
    </citation>
    <scope>NUCLEOTIDE SEQUENCE [LARGE SCALE GENOMIC DNA]</scope>
</reference>
<organism evidence="1 2">
    <name type="scientific">Kuenenia stuttgartiensis</name>
    <dbReference type="NCBI Taxonomy" id="174633"/>
    <lineage>
        <taxon>Bacteria</taxon>
        <taxon>Pseudomonadati</taxon>
        <taxon>Planctomycetota</taxon>
        <taxon>Candidatus Brocadiia</taxon>
        <taxon>Candidatus Brocadiales</taxon>
        <taxon>Candidatus Brocadiaceae</taxon>
        <taxon>Candidatus Kuenenia</taxon>
    </lineage>
</organism>
<name>A0A2C9CI79_KUEST</name>
<gene>
    <name evidence="1" type="ORF">KSMBR1_2900</name>
</gene>
<proteinExistence type="predicted"/>
<dbReference type="AlphaFoldDB" id="A0A2C9CI79"/>
<dbReference type="EMBL" id="LT934425">
    <property type="protein sequence ID" value="SOH05381.1"/>
    <property type="molecule type" value="Genomic_DNA"/>
</dbReference>
<protein>
    <submittedName>
        <fullName evidence="1">Uncharacterized protein</fullName>
    </submittedName>
</protein>
<sequence length="185" mass="21910">MKDIESRYKRENNSYLIEIKLKDIRQLFNTFDPAPFREKDMDDDAEEYIVASVREFPLDTLLKLVIYLPENSREEAIPFIPDAIRSYFNYRFNTSNEELSFILKKGRISLLIGILFLFFCISTGAVIDRIGDGMLAQIIKEGLLISGWVAMWRPIQIFLYDWWPIRYMSKLYDKISKMPIEIRSL</sequence>
<accession>A0A2C9CI79</accession>